<comment type="caution">
    <text evidence="1">The sequence shown here is derived from an EMBL/GenBank/DDBJ whole genome shotgun (WGS) entry which is preliminary data.</text>
</comment>
<feature type="non-terminal residue" evidence="1">
    <location>
        <position position="1"/>
    </location>
</feature>
<accession>A0ACA9M008</accession>
<dbReference type="EMBL" id="CAJVQC010006037">
    <property type="protein sequence ID" value="CAG8561890.1"/>
    <property type="molecule type" value="Genomic_DNA"/>
</dbReference>
<evidence type="ECO:0000313" key="1">
    <source>
        <dbReference type="EMBL" id="CAG8561890.1"/>
    </source>
</evidence>
<name>A0ACA9M008_9GLOM</name>
<dbReference type="Proteomes" id="UP000789920">
    <property type="component" value="Unassembled WGS sequence"/>
</dbReference>
<organism evidence="1 2">
    <name type="scientific">Racocetra persica</name>
    <dbReference type="NCBI Taxonomy" id="160502"/>
    <lineage>
        <taxon>Eukaryota</taxon>
        <taxon>Fungi</taxon>
        <taxon>Fungi incertae sedis</taxon>
        <taxon>Mucoromycota</taxon>
        <taxon>Glomeromycotina</taxon>
        <taxon>Glomeromycetes</taxon>
        <taxon>Diversisporales</taxon>
        <taxon>Gigasporaceae</taxon>
        <taxon>Racocetra</taxon>
    </lineage>
</organism>
<protein>
    <submittedName>
        <fullName evidence="1">18484_t:CDS:1</fullName>
    </submittedName>
</protein>
<keyword evidence="2" id="KW-1185">Reference proteome</keyword>
<evidence type="ECO:0000313" key="2">
    <source>
        <dbReference type="Proteomes" id="UP000789920"/>
    </source>
</evidence>
<gene>
    <name evidence="1" type="ORF">RPERSI_LOCUS4399</name>
</gene>
<reference evidence="1" key="1">
    <citation type="submission" date="2021-06" db="EMBL/GenBank/DDBJ databases">
        <authorList>
            <person name="Kallberg Y."/>
            <person name="Tangrot J."/>
            <person name="Rosling A."/>
        </authorList>
    </citation>
    <scope>NUCLEOTIDE SEQUENCE</scope>
    <source>
        <strain evidence="1">MA461A</strain>
    </source>
</reference>
<sequence length="254" mass="29103">WNYSAEKRNEITELDISSKELEGDLSLENFTKLQKLNCANNQINRLDLSKSEQLVEVDCSMNKLIEINLKNSKNLLNLYCNDNQLTNLDLSSCENLESLKVHNSYNEEERDFLNKLPNPEKLKVLRLDANNVSSNLEPFSGFINLEDLGLGMNGYSKETTKKRGNKFYGSLEPLKNLNKLKKLDIANTDIDSGFEHLPASVEEICCSSKERSESKVKKIADDPKLNHLFDLNGNKYTRNWKDIHADFTPQLQKL</sequence>
<proteinExistence type="predicted"/>